<dbReference type="AlphaFoldDB" id="A0A1I2FDT7"/>
<protein>
    <submittedName>
        <fullName evidence="1">Uncharacterized protein</fullName>
    </submittedName>
</protein>
<dbReference type="Proteomes" id="UP000198977">
    <property type="component" value="Unassembled WGS sequence"/>
</dbReference>
<sequence length="555" mass="60052">MNEPTPQTDLEEHFKTLGIPAVELGRLQAPDGVHAALLVPDTARIGRGWSRRAGLAGGRLFTPGGGTGRSFTLAGAHSEISMALFPVDLGEHLLQRADQLSTQDRFRIAAYIRAYFGSLARIVDCKGEEAREARTDLAQAAGHEGSIIDDRAALDAALAAANWRPTHDMLKRLGIADAWLRDELLNLIAPHRTLPRGVAVFFLRERAASLGLGDAARAAIQSGGFEILAETALSPDGAKDLRKSTRGGNWGQGPFPVSGGPPTHLFFALDVFPQAPDAQTRARHPLLDNGRTLAVKERIRTALLDKIPPSQRFNPVHSTDSSDEAAIIAGEILGDPALDQLEKTVADRLAQVAQYMDGWDAVAPAGDSFAYLRGGGVLRKLYRPHLADRAAAACALHRGMGSSGTIWGQVLEGSRAAGYVDFTDPGTGFHLRADCNAPSALAAIEHLRRAVQDAETAEWQIDERTLFDSLLYWAESPAPVIIGAEGERRTGGLTGGMSDAQWRAVTGMPRRLFLKGTPAHRWFWRQAVHPGRTWAARGSRAARRELSRLLRLLLR</sequence>
<dbReference type="EMBL" id="FOMW01000015">
    <property type="protein sequence ID" value="SFF03405.1"/>
    <property type="molecule type" value="Genomic_DNA"/>
</dbReference>
<evidence type="ECO:0000313" key="1">
    <source>
        <dbReference type="EMBL" id="SFF03405.1"/>
    </source>
</evidence>
<dbReference type="RefSeq" id="WP_093925103.1">
    <property type="nucleotide sequence ID" value="NZ_FOMW01000015.1"/>
</dbReference>
<keyword evidence="2" id="KW-1185">Reference proteome</keyword>
<reference evidence="1 2" key="1">
    <citation type="submission" date="2016-10" db="EMBL/GenBank/DDBJ databases">
        <authorList>
            <person name="de Groot N.N."/>
        </authorList>
    </citation>
    <scope>NUCLEOTIDE SEQUENCE [LARGE SCALE GENOMIC DNA]</scope>
    <source>
        <strain evidence="1 2">DSM 11443</strain>
    </source>
</reference>
<evidence type="ECO:0000313" key="2">
    <source>
        <dbReference type="Proteomes" id="UP000198977"/>
    </source>
</evidence>
<name>A0A1I2FDT7_9RHOB</name>
<dbReference type="OrthoDB" id="6812310at2"/>
<accession>A0A1I2FDT7</accession>
<gene>
    <name evidence="1" type="ORF">SAMN04488523_11573</name>
</gene>
<proteinExistence type="predicted"/>
<organism evidence="1 2">
    <name type="scientific">Sulfitobacter brevis</name>
    <dbReference type="NCBI Taxonomy" id="74348"/>
    <lineage>
        <taxon>Bacteria</taxon>
        <taxon>Pseudomonadati</taxon>
        <taxon>Pseudomonadota</taxon>
        <taxon>Alphaproteobacteria</taxon>
        <taxon>Rhodobacterales</taxon>
        <taxon>Roseobacteraceae</taxon>
        <taxon>Sulfitobacter</taxon>
    </lineage>
</organism>
<dbReference type="STRING" id="74348.SAMN04488523_11573"/>